<dbReference type="EMBL" id="LR796425">
    <property type="protein sequence ID" value="CAB4144059.1"/>
    <property type="molecule type" value="Genomic_DNA"/>
</dbReference>
<evidence type="ECO:0000313" key="2">
    <source>
        <dbReference type="EMBL" id="CAB4189312.1"/>
    </source>
</evidence>
<organism evidence="1">
    <name type="scientific">uncultured Caudovirales phage</name>
    <dbReference type="NCBI Taxonomy" id="2100421"/>
    <lineage>
        <taxon>Viruses</taxon>
        <taxon>Duplodnaviria</taxon>
        <taxon>Heunggongvirae</taxon>
        <taxon>Uroviricota</taxon>
        <taxon>Caudoviricetes</taxon>
        <taxon>Peduoviridae</taxon>
        <taxon>Maltschvirus</taxon>
        <taxon>Maltschvirus maltsch</taxon>
    </lineage>
</organism>
<sequence length="584" mass="55037">MQQVGSDRGMSSNSIAGLNDANGESIVSTSNEFAASPLGIAARTQSLYGIPNSNFTLLPPDPATRLLDGENPLPYWSVLEDSDGRITAKSTFNTTTSTWGVVLDPSAGTAISTDTLTMKTRSYVITDDNLSVRQKAFLSLSKSGTAGGTASQWNVKMTAEYFDATGTSLSGGTPYTIGTALDTATFTTINGFTTTGGSAIGASAQYVDISVIVTATATVTGSAKATITSLLIQTSTGAASAQSFIVTETFTSSTTWTRPTGVNYLLGAFVAGAGGGGGGGQANGGASTTGTVYSNGGGGGGAGGYAFAQNIYCGSAATLSVTVGAGGAGGVGGTSNNNGASNNGTDGAAGGATTLSGFSVYGTGSLSATGGGGGAGTPAGVGAIFAGGTAGAGTLTYISSIAGTTGGASGGNGADGRTPTVGVNASGDPFTQLPLLAPTLTVGNAGGSGTATSGAVGAGGALGTAIPWRGLSPSGSGGGGANVIATVQSASAGGSAPTLFGTAFAGPSGLGGGGAARYWTVAGTVLVRGGAGGDGSAFGAGGGGGGGAARVANNGTTRNASSGNAIGGAGGSGANGIVVIWYVG</sequence>
<reference evidence="1" key="1">
    <citation type="submission" date="2020-04" db="EMBL/GenBank/DDBJ databases">
        <authorList>
            <person name="Chiriac C."/>
            <person name="Salcher M."/>
            <person name="Ghai R."/>
            <person name="Kavagutti S V."/>
        </authorList>
    </citation>
    <scope>NUCLEOTIDE SEQUENCE</scope>
</reference>
<gene>
    <name evidence="2" type="ORF">UFOVP1185_31</name>
    <name evidence="1" type="ORF">UFOVP461_9</name>
</gene>
<name>A0A6J5MKJ2_9CAUD</name>
<protein>
    <submittedName>
        <fullName evidence="1">Uncharacterized protein</fullName>
    </submittedName>
</protein>
<evidence type="ECO:0000313" key="1">
    <source>
        <dbReference type="EMBL" id="CAB4144059.1"/>
    </source>
</evidence>
<accession>A0A6J5MKJ2</accession>
<dbReference type="EMBL" id="LR797133">
    <property type="protein sequence ID" value="CAB4189312.1"/>
    <property type="molecule type" value="Genomic_DNA"/>
</dbReference>
<proteinExistence type="predicted"/>